<keyword evidence="3" id="KW-1185">Reference proteome</keyword>
<organism evidence="2 3">
    <name type="scientific">Caenorhabditis auriculariae</name>
    <dbReference type="NCBI Taxonomy" id="2777116"/>
    <lineage>
        <taxon>Eukaryota</taxon>
        <taxon>Metazoa</taxon>
        <taxon>Ecdysozoa</taxon>
        <taxon>Nematoda</taxon>
        <taxon>Chromadorea</taxon>
        <taxon>Rhabditida</taxon>
        <taxon>Rhabditina</taxon>
        <taxon>Rhabditomorpha</taxon>
        <taxon>Rhabditoidea</taxon>
        <taxon>Rhabditidae</taxon>
        <taxon>Peloderinae</taxon>
        <taxon>Caenorhabditis</taxon>
    </lineage>
</organism>
<dbReference type="Proteomes" id="UP000835052">
    <property type="component" value="Unassembled WGS sequence"/>
</dbReference>
<feature type="region of interest" description="Disordered" evidence="1">
    <location>
        <begin position="1"/>
        <end position="29"/>
    </location>
</feature>
<name>A0A8S1GW28_9PELO</name>
<comment type="caution">
    <text evidence="2">The sequence shown here is derived from an EMBL/GenBank/DDBJ whole genome shotgun (WGS) entry which is preliminary data.</text>
</comment>
<dbReference type="EMBL" id="CAJGYM010000007">
    <property type="protein sequence ID" value="CAD6188006.1"/>
    <property type="molecule type" value="Genomic_DNA"/>
</dbReference>
<dbReference type="AlphaFoldDB" id="A0A8S1GW28"/>
<proteinExistence type="predicted"/>
<evidence type="ECO:0000256" key="1">
    <source>
        <dbReference type="SAM" id="MobiDB-lite"/>
    </source>
</evidence>
<feature type="compositionally biased region" description="Basic residues" evidence="1">
    <location>
        <begin position="13"/>
        <end position="22"/>
    </location>
</feature>
<evidence type="ECO:0000313" key="2">
    <source>
        <dbReference type="EMBL" id="CAD6188006.1"/>
    </source>
</evidence>
<sequence>MDEIIDQNALRKPDKKRSGHKSCVHESLTSRNHESLPTIGAEGGRLLALSIIVAQGLAKVCEAPSLPTTLRWRCRPKEWRLALGNAIGSVACQTRGSLLGACNLSVSSDIGLVSSPADLINNCSELGSNKRVDVFKGIALE</sequence>
<reference evidence="2" key="1">
    <citation type="submission" date="2020-10" db="EMBL/GenBank/DDBJ databases">
        <authorList>
            <person name="Kikuchi T."/>
        </authorList>
    </citation>
    <scope>NUCLEOTIDE SEQUENCE</scope>
    <source>
        <strain evidence="2">NKZ352</strain>
    </source>
</reference>
<gene>
    <name evidence="2" type="ORF">CAUJ_LOCUS3925</name>
</gene>
<protein>
    <submittedName>
        <fullName evidence="2">Uncharacterized protein</fullName>
    </submittedName>
</protein>
<accession>A0A8S1GW28</accession>
<evidence type="ECO:0000313" key="3">
    <source>
        <dbReference type="Proteomes" id="UP000835052"/>
    </source>
</evidence>